<reference evidence="3 4" key="1">
    <citation type="submission" date="2017-08" db="EMBL/GenBank/DDBJ databases">
        <title>Infants hospitalized years apart are colonized by the same room-sourced microbial strains.</title>
        <authorList>
            <person name="Brooks B."/>
            <person name="Olm M.R."/>
            <person name="Firek B.A."/>
            <person name="Baker R."/>
            <person name="Thomas B.C."/>
            <person name="Morowitz M.J."/>
            <person name="Banfield J.F."/>
        </authorList>
    </citation>
    <scope>NUCLEOTIDE SEQUENCE [LARGE SCALE GENOMIC DNA]</scope>
    <source>
        <strain evidence="3">S2_005_003_R2_41</strain>
    </source>
</reference>
<dbReference type="InterPro" id="IPR040782">
    <property type="entry name" value="KfrB"/>
</dbReference>
<proteinExistence type="predicted"/>
<dbReference type="Pfam" id="PF18790">
    <property type="entry name" value="KfrB"/>
    <property type="match status" value="1"/>
</dbReference>
<sequence length="450" mass="49250">MPGKQSTPAEREAEYLSAIIGAADQLAEIGRMPARQVRDLAKVDAEMMEHISSKAARKSALSAMASAAMVQPGYKRALLDTHPTLASELATASRFAVVLSDASGKHLLDFHTHGTDQALRSFTAAVRTEMPKSEKGAEVLLVDQAERLAARAVADGHGQFNMHYGQEQNRAIFETSLAGSQPDQDGWERMPSVPDAFMRANVDAGVAEVKQDGVIQPIGSIADARAWAEENHATPTDETRLVDLNMEARELHSHAPVRSTPQSSQPEVEKMQASTPTNTEVQRIGSNMPKADWQEALNLLKQKTPQGMRAAMYIPKAGGEYGGPVMMATETHVVQKVGRNTAMIHDLSKLDMDPAMKAQLEAGKIVNSRLNVKYGQERGQAATLTYNQARAGELKQELREWATKAITNVKGRETFLKHADNFTKDLAQREVKAPPHQAPQQRRGDLARDR</sequence>
<dbReference type="AlphaFoldDB" id="A0A2W5SB31"/>
<protein>
    <recommendedName>
        <fullName evidence="2">KfrB domain-containing protein</fullName>
    </recommendedName>
</protein>
<evidence type="ECO:0000259" key="2">
    <source>
        <dbReference type="Pfam" id="PF18790"/>
    </source>
</evidence>
<name>A0A2W5SB31_VARPD</name>
<dbReference type="EMBL" id="QFPP01000037">
    <property type="protein sequence ID" value="PZQ76873.1"/>
    <property type="molecule type" value="Genomic_DNA"/>
</dbReference>
<organism evidence="3 4">
    <name type="scientific">Variovorax paradoxus</name>
    <dbReference type="NCBI Taxonomy" id="34073"/>
    <lineage>
        <taxon>Bacteria</taxon>
        <taxon>Pseudomonadati</taxon>
        <taxon>Pseudomonadota</taxon>
        <taxon>Betaproteobacteria</taxon>
        <taxon>Burkholderiales</taxon>
        <taxon>Comamonadaceae</taxon>
        <taxon>Variovorax</taxon>
    </lineage>
</organism>
<evidence type="ECO:0000313" key="4">
    <source>
        <dbReference type="Proteomes" id="UP000249135"/>
    </source>
</evidence>
<evidence type="ECO:0000313" key="3">
    <source>
        <dbReference type="EMBL" id="PZQ76873.1"/>
    </source>
</evidence>
<feature type="region of interest" description="Disordered" evidence="1">
    <location>
        <begin position="426"/>
        <end position="450"/>
    </location>
</feature>
<feature type="region of interest" description="Disordered" evidence="1">
    <location>
        <begin position="252"/>
        <end position="280"/>
    </location>
</feature>
<accession>A0A2W5SB31</accession>
<evidence type="ECO:0000256" key="1">
    <source>
        <dbReference type="SAM" id="MobiDB-lite"/>
    </source>
</evidence>
<comment type="caution">
    <text evidence="3">The sequence shown here is derived from an EMBL/GenBank/DDBJ whole genome shotgun (WGS) entry which is preliminary data.</text>
</comment>
<dbReference type="Proteomes" id="UP000249135">
    <property type="component" value="Unassembled WGS sequence"/>
</dbReference>
<feature type="domain" description="KfrB" evidence="2">
    <location>
        <begin position="321"/>
        <end position="381"/>
    </location>
</feature>
<gene>
    <name evidence="3" type="ORF">DI563_05710</name>
</gene>
<feature type="compositionally biased region" description="Polar residues" evidence="1">
    <location>
        <begin position="259"/>
        <end position="280"/>
    </location>
</feature>